<protein>
    <submittedName>
        <fullName evidence="1">Uncharacterized protein</fullName>
    </submittedName>
</protein>
<keyword evidence="2" id="KW-1185">Reference proteome</keyword>
<evidence type="ECO:0000313" key="2">
    <source>
        <dbReference type="Proteomes" id="UP001060085"/>
    </source>
</evidence>
<sequence length="847" mass="98019">MNHSQVYKFPKRKHEIEVFQREFLCLRNDFSKIAEVPNHQWARFNDVTYQAEDVVDVFLAGCSPVLNFMLGLFDVTEEIKTITKDLQNVGSMLTNDEPSVQDVIDFPVEVSSETESLPDDVLLGSSNYTTDGTDDHKTNSTPELVGFDEGGEKILDRLTSEEKELQIVSIVGMGGIGKTTLANSLFDHPSIRSCFHVCVRVCVSKVYERRNLFLDILQGIIGDQTEKFVKKYLILMDDIWDIKAWLDLRASIPDDMNGSRIMFTSRSQRIASETKQSSSSYQLDLLSDAKSWEMLCSKLFQEEESCPVELVDLGKKISKSCKGLPLTVDLIAGVLRTKERNKYHWQQVAQNIMTEITDDPQQRCRKILEQSFNDLKDHLKPCFFYFAAFPDDIEVPTKRLIWLWMAEGFVQQKKVDESLENTAKAYLKQLVDRSLVTVSKRRSLGGVKANRIHDDFSVPSYNYTNEAYRMFCSVNNWAQFDEPFCSRVRSIHLNLCHLSKTERRTLTLNSWTFRLVRVLDLRDICHLQMNSFEFIPQLVHLTFIALSATQDWIWSRFPESPNLQTILIVGQRLSIFSLDNISNLLRLMHFHVGYCVLKLPKRNASIGGFQFANLLTLSTVCLRFNDETETMMRSLPNLQRLSCTILESWDYKKKCNMFPKLDFLEKLESLKMVYVGKVLHPAGEFMFPTYLKRLTMSEFRLPWSKISSIAKLEHLEVLKLRIRAFEGEILHMRDGNFPKLKVLSLCKLDVKEWNAEEMEDELPHLEHLEILDCKNLVELPFFLANTTTLKVIRLWQCSSSAEILAERIVEEQKENQNEQIEIKRDPPTKTGIIFHSLSFQKLVKQCD</sequence>
<gene>
    <name evidence="1" type="ORF">M9H77_09118</name>
</gene>
<dbReference type="Proteomes" id="UP001060085">
    <property type="component" value="Linkage Group LG02"/>
</dbReference>
<accession>A0ACC0C030</accession>
<reference evidence="2" key="1">
    <citation type="journal article" date="2023" name="Nat. Plants">
        <title>Single-cell RNA sequencing provides a high-resolution roadmap for understanding the multicellular compartmentation of specialized metabolism.</title>
        <authorList>
            <person name="Sun S."/>
            <person name="Shen X."/>
            <person name="Li Y."/>
            <person name="Li Y."/>
            <person name="Wang S."/>
            <person name="Li R."/>
            <person name="Zhang H."/>
            <person name="Shen G."/>
            <person name="Guo B."/>
            <person name="Wei J."/>
            <person name="Xu J."/>
            <person name="St-Pierre B."/>
            <person name="Chen S."/>
            <person name="Sun C."/>
        </authorList>
    </citation>
    <scope>NUCLEOTIDE SEQUENCE [LARGE SCALE GENOMIC DNA]</scope>
</reference>
<organism evidence="1 2">
    <name type="scientific">Catharanthus roseus</name>
    <name type="common">Madagascar periwinkle</name>
    <name type="synonym">Vinca rosea</name>
    <dbReference type="NCBI Taxonomy" id="4058"/>
    <lineage>
        <taxon>Eukaryota</taxon>
        <taxon>Viridiplantae</taxon>
        <taxon>Streptophyta</taxon>
        <taxon>Embryophyta</taxon>
        <taxon>Tracheophyta</taxon>
        <taxon>Spermatophyta</taxon>
        <taxon>Magnoliopsida</taxon>
        <taxon>eudicotyledons</taxon>
        <taxon>Gunneridae</taxon>
        <taxon>Pentapetalae</taxon>
        <taxon>asterids</taxon>
        <taxon>lamiids</taxon>
        <taxon>Gentianales</taxon>
        <taxon>Apocynaceae</taxon>
        <taxon>Rauvolfioideae</taxon>
        <taxon>Vinceae</taxon>
        <taxon>Catharanthinae</taxon>
        <taxon>Catharanthus</taxon>
    </lineage>
</organism>
<comment type="caution">
    <text evidence="1">The sequence shown here is derived from an EMBL/GenBank/DDBJ whole genome shotgun (WGS) entry which is preliminary data.</text>
</comment>
<evidence type="ECO:0000313" key="1">
    <source>
        <dbReference type="EMBL" id="KAI5678168.1"/>
    </source>
</evidence>
<dbReference type="EMBL" id="CM044702">
    <property type="protein sequence ID" value="KAI5678168.1"/>
    <property type="molecule type" value="Genomic_DNA"/>
</dbReference>
<name>A0ACC0C030_CATRO</name>
<proteinExistence type="predicted"/>